<proteinExistence type="predicted"/>
<feature type="compositionally biased region" description="Basic residues" evidence="1">
    <location>
        <begin position="1"/>
        <end position="32"/>
    </location>
</feature>
<dbReference type="AlphaFoldDB" id="A0A432GVE8"/>
<name>A0A432GVE8_9DELT</name>
<gene>
    <name evidence="2" type="ORF">DSY95_02170</name>
</gene>
<evidence type="ECO:0000313" key="2">
    <source>
        <dbReference type="EMBL" id="RTZ87459.1"/>
    </source>
</evidence>
<accession>A0A432GVE8</accession>
<reference evidence="2 3" key="1">
    <citation type="submission" date="2018-06" db="EMBL/GenBank/DDBJ databases">
        <title>Combined omics and stable isotope probing to characterize newly discovered Mariana Back-Arc vent microbial communities.</title>
        <authorList>
            <person name="Trembath-Reichert E."/>
            <person name="Huber J.A."/>
        </authorList>
    </citation>
    <scope>NUCLEOTIDE SEQUENCE [LARGE SCALE GENOMIC DNA]</scope>
    <source>
        <strain evidence="2">MAG 54</strain>
    </source>
</reference>
<feature type="compositionally biased region" description="Polar residues" evidence="1">
    <location>
        <begin position="34"/>
        <end position="43"/>
    </location>
</feature>
<sequence length="330" mass="38040">MAKKRKQKKTGMLKRQKGKRQKKMIRRRKAMPKKNSQQAGSPQQLEQLLNTLPTLAFEPELTDLNLGEEKLRTLLESEQTEIEIILELLTEEFIADLDQRLEQLESAHSEKSIKSVLAKATRHQIANSDKIPHLSNPVLIALFLKTRSAVEGEKLDLNSLPAAMEEFDKRNHDFIQELTKQMEGSEKDDSILEADGELLDEEKPEERTPAIETDVYNKFMELVPAEKQEQVEEDLEVFLVDFEPPPISEWDSELIKNFLEKWFLENANPLEEDLVSMRESLLSLFKFLAKEDLLPDGFLNNVSKSIQIPEGLFPPAGQIVIRAWIQKRKK</sequence>
<evidence type="ECO:0000313" key="3">
    <source>
        <dbReference type="Proteomes" id="UP000287719"/>
    </source>
</evidence>
<comment type="caution">
    <text evidence="2">The sequence shown here is derived from an EMBL/GenBank/DDBJ whole genome shotgun (WGS) entry which is preliminary data.</text>
</comment>
<feature type="region of interest" description="Disordered" evidence="1">
    <location>
        <begin position="1"/>
        <end position="43"/>
    </location>
</feature>
<protein>
    <submittedName>
        <fullName evidence="2">Uncharacterized protein</fullName>
    </submittedName>
</protein>
<organism evidence="2 3">
    <name type="scientific">SAR324 cluster bacterium</name>
    <dbReference type="NCBI Taxonomy" id="2024889"/>
    <lineage>
        <taxon>Bacteria</taxon>
        <taxon>Deltaproteobacteria</taxon>
        <taxon>SAR324 cluster</taxon>
    </lineage>
</organism>
<evidence type="ECO:0000256" key="1">
    <source>
        <dbReference type="SAM" id="MobiDB-lite"/>
    </source>
</evidence>
<dbReference type="EMBL" id="QNZJ01000091">
    <property type="protein sequence ID" value="RTZ87459.1"/>
    <property type="molecule type" value="Genomic_DNA"/>
</dbReference>
<dbReference type="Proteomes" id="UP000287719">
    <property type="component" value="Unassembled WGS sequence"/>
</dbReference>